<dbReference type="Gene3D" id="1.10.287.130">
    <property type="match status" value="1"/>
</dbReference>
<dbReference type="InterPro" id="IPR036097">
    <property type="entry name" value="HisK_dim/P_sf"/>
</dbReference>
<keyword evidence="6" id="KW-0547">Nucleotide-binding</keyword>
<dbReference type="InterPro" id="IPR035965">
    <property type="entry name" value="PAS-like_dom_sf"/>
</dbReference>
<dbReference type="SUPFAM" id="SSF55785">
    <property type="entry name" value="PYP-like sensor domain (PAS domain)"/>
    <property type="match status" value="2"/>
</dbReference>
<organism evidence="17 18">
    <name type="scientific">Aporhodopirellula rubra</name>
    <dbReference type="NCBI Taxonomy" id="980271"/>
    <lineage>
        <taxon>Bacteria</taxon>
        <taxon>Pseudomonadati</taxon>
        <taxon>Planctomycetota</taxon>
        <taxon>Planctomycetia</taxon>
        <taxon>Pirellulales</taxon>
        <taxon>Pirellulaceae</taxon>
        <taxon>Aporhodopirellula</taxon>
    </lineage>
</organism>
<evidence type="ECO:0000313" key="17">
    <source>
        <dbReference type="EMBL" id="MBB3206787.1"/>
    </source>
</evidence>
<dbReference type="PRINTS" id="PR00344">
    <property type="entry name" value="BCTRLSENSOR"/>
</dbReference>
<keyword evidence="13" id="KW-0812">Transmembrane</keyword>
<feature type="domain" description="PAS" evidence="16">
    <location>
        <begin position="283"/>
        <end position="329"/>
    </location>
</feature>
<feature type="domain" description="Histidine kinase" evidence="14">
    <location>
        <begin position="430"/>
        <end position="650"/>
    </location>
</feature>
<dbReference type="Pfam" id="PF02518">
    <property type="entry name" value="HATPase_c"/>
    <property type="match status" value="1"/>
</dbReference>
<keyword evidence="4 12" id="KW-0597">Phosphoprotein</keyword>
<name>A0A7W5DZ03_9BACT</name>
<dbReference type="InterPro" id="IPR036890">
    <property type="entry name" value="HATPase_C_sf"/>
</dbReference>
<keyword evidence="13" id="KW-1133">Transmembrane helix</keyword>
<dbReference type="SMART" id="SM00091">
    <property type="entry name" value="PAS"/>
    <property type="match status" value="2"/>
</dbReference>
<dbReference type="SUPFAM" id="SSF52172">
    <property type="entry name" value="CheY-like"/>
    <property type="match status" value="1"/>
</dbReference>
<dbReference type="Pfam" id="PF08447">
    <property type="entry name" value="PAS_3"/>
    <property type="match status" value="1"/>
</dbReference>
<dbReference type="GO" id="GO:0000155">
    <property type="term" value="F:phosphorelay sensor kinase activity"/>
    <property type="evidence" value="ECO:0007669"/>
    <property type="project" value="InterPro"/>
</dbReference>
<keyword evidence="7" id="KW-0418">Kinase</keyword>
<dbReference type="InterPro" id="IPR013656">
    <property type="entry name" value="PAS_4"/>
</dbReference>
<dbReference type="CDD" id="cd00082">
    <property type="entry name" value="HisKA"/>
    <property type="match status" value="1"/>
</dbReference>
<evidence type="ECO:0000256" key="13">
    <source>
        <dbReference type="SAM" id="Phobius"/>
    </source>
</evidence>
<feature type="domain" description="Response regulatory" evidence="15">
    <location>
        <begin position="681"/>
        <end position="800"/>
    </location>
</feature>
<dbReference type="Pfam" id="PF25487">
    <property type="entry name" value="ETR1_N"/>
    <property type="match status" value="1"/>
</dbReference>
<feature type="modified residue" description="4-aspartylphosphate" evidence="12">
    <location>
        <position position="735"/>
    </location>
</feature>
<evidence type="ECO:0000256" key="6">
    <source>
        <dbReference type="ARBA" id="ARBA00022741"/>
    </source>
</evidence>
<dbReference type="InterPro" id="IPR003661">
    <property type="entry name" value="HisK_dim/P_dom"/>
</dbReference>
<dbReference type="PROSITE" id="PS50112">
    <property type="entry name" value="PAS"/>
    <property type="match status" value="1"/>
</dbReference>
<evidence type="ECO:0000259" key="14">
    <source>
        <dbReference type="PROSITE" id="PS50109"/>
    </source>
</evidence>
<dbReference type="PANTHER" id="PTHR43047:SF72">
    <property type="entry name" value="OSMOSENSING HISTIDINE PROTEIN KINASE SLN1"/>
    <property type="match status" value="1"/>
</dbReference>
<keyword evidence="5" id="KW-0808">Transferase</keyword>
<keyword evidence="18" id="KW-1185">Reference proteome</keyword>
<evidence type="ECO:0000256" key="2">
    <source>
        <dbReference type="ARBA" id="ARBA00004370"/>
    </source>
</evidence>
<feature type="transmembrane region" description="Helical" evidence="13">
    <location>
        <begin position="26"/>
        <end position="52"/>
    </location>
</feature>
<dbReference type="PROSITE" id="PS50109">
    <property type="entry name" value="HIS_KIN"/>
    <property type="match status" value="1"/>
</dbReference>
<dbReference type="SMART" id="SM00387">
    <property type="entry name" value="HATPase_c"/>
    <property type="match status" value="1"/>
</dbReference>
<keyword evidence="11" id="KW-0131">Cell cycle</keyword>
<dbReference type="FunFam" id="1.10.287.130:FF:000038">
    <property type="entry name" value="Sensory transduction histidine kinase"/>
    <property type="match status" value="1"/>
</dbReference>
<dbReference type="CDD" id="cd16922">
    <property type="entry name" value="HATPase_EvgS-ArcB-TorS-like"/>
    <property type="match status" value="1"/>
</dbReference>
<evidence type="ECO:0000256" key="7">
    <source>
        <dbReference type="ARBA" id="ARBA00022777"/>
    </source>
</evidence>
<keyword evidence="10 13" id="KW-0472">Membrane</keyword>
<dbReference type="Pfam" id="PF00072">
    <property type="entry name" value="Response_reg"/>
    <property type="match status" value="1"/>
</dbReference>
<evidence type="ECO:0000256" key="3">
    <source>
        <dbReference type="ARBA" id="ARBA00012438"/>
    </source>
</evidence>
<evidence type="ECO:0000256" key="12">
    <source>
        <dbReference type="PROSITE-ProRule" id="PRU00169"/>
    </source>
</evidence>
<comment type="catalytic activity">
    <reaction evidence="1">
        <text>ATP + protein L-histidine = ADP + protein N-phospho-L-histidine.</text>
        <dbReference type="EC" id="2.7.13.3"/>
    </reaction>
</comment>
<evidence type="ECO:0000256" key="8">
    <source>
        <dbReference type="ARBA" id="ARBA00022840"/>
    </source>
</evidence>
<dbReference type="SUPFAM" id="SSF55874">
    <property type="entry name" value="ATPase domain of HSP90 chaperone/DNA topoisomerase II/histidine kinase"/>
    <property type="match status" value="1"/>
</dbReference>
<dbReference type="RefSeq" id="WP_184305209.1">
    <property type="nucleotide sequence ID" value="NZ_JACHXU010000007.1"/>
</dbReference>
<dbReference type="PANTHER" id="PTHR43047">
    <property type="entry name" value="TWO-COMPONENT HISTIDINE PROTEIN KINASE"/>
    <property type="match status" value="1"/>
</dbReference>
<dbReference type="FunFam" id="3.30.565.10:FF:000010">
    <property type="entry name" value="Sensor histidine kinase RcsC"/>
    <property type="match status" value="1"/>
</dbReference>
<dbReference type="InterPro" id="IPR011006">
    <property type="entry name" value="CheY-like_superfamily"/>
</dbReference>
<dbReference type="InterPro" id="IPR004358">
    <property type="entry name" value="Sig_transdc_His_kin-like_C"/>
</dbReference>
<dbReference type="GO" id="GO:0005524">
    <property type="term" value="F:ATP binding"/>
    <property type="evidence" value="ECO:0007669"/>
    <property type="project" value="UniProtKB-KW"/>
</dbReference>
<dbReference type="InterPro" id="IPR000014">
    <property type="entry name" value="PAS"/>
</dbReference>
<dbReference type="SMART" id="SM00448">
    <property type="entry name" value="REC"/>
    <property type="match status" value="1"/>
</dbReference>
<dbReference type="GO" id="GO:0009927">
    <property type="term" value="F:histidine phosphotransfer kinase activity"/>
    <property type="evidence" value="ECO:0007669"/>
    <property type="project" value="TreeGrafter"/>
</dbReference>
<dbReference type="FunFam" id="3.40.50.2300:FF:000605">
    <property type="entry name" value="Sensory transduction histidine kinase"/>
    <property type="match status" value="1"/>
</dbReference>
<dbReference type="Pfam" id="PF08448">
    <property type="entry name" value="PAS_4"/>
    <property type="match status" value="1"/>
</dbReference>
<proteinExistence type="predicted"/>
<dbReference type="EC" id="2.7.13.3" evidence="3"/>
<comment type="subcellular location">
    <subcellularLocation>
        <location evidence="2">Membrane</location>
    </subcellularLocation>
</comment>
<dbReference type="Gene3D" id="3.30.450.20">
    <property type="entry name" value="PAS domain"/>
    <property type="match status" value="2"/>
</dbReference>
<protein>
    <recommendedName>
        <fullName evidence="3">histidine kinase</fullName>
        <ecNumber evidence="3">2.7.13.3</ecNumber>
    </recommendedName>
</protein>
<evidence type="ECO:0000256" key="5">
    <source>
        <dbReference type="ARBA" id="ARBA00022679"/>
    </source>
</evidence>
<dbReference type="CDD" id="cd17546">
    <property type="entry name" value="REC_hyHK_CKI1_RcsC-like"/>
    <property type="match status" value="1"/>
</dbReference>
<evidence type="ECO:0000259" key="15">
    <source>
        <dbReference type="PROSITE" id="PS50110"/>
    </source>
</evidence>
<keyword evidence="9" id="KW-0902">Two-component regulatory system</keyword>
<dbReference type="NCBIfam" id="TIGR00229">
    <property type="entry name" value="sensory_box"/>
    <property type="match status" value="2"/>
</dbReference>
<dbReference type="Gene3D" id="3.40.50.2300">
    <property type="match status" value="1"/>
</dbReference>
<dbReference type="InterPro" id="IPR058544">
    <property type="entry name" value="ETR1_N"/>
</dbReference>
<evidence type="ECO:0000256" key="4">
    <source>
        <dbReference type="ARBA" id="ARBA00022553"/>
    </source>
</evidence>
<dbReference type="Pfam" id="PF00512">
    <property type="entry name" value="HisKA"/>
    <property type="match status" value="1"/>
</dbReference>
<reference evidence="17 18" key="1">
    <citation type="submission" date="2020-08" db="EMBL/GenBank/DDBJ databases">
        <title>Genomic Encyclopedia of Type Strains, Phase III (KMG-III): the genomes of soil and plant-associated and newly described type strains.</title>
        <authorList>
            <person name="Whitman W."/>
        </authorList>
    </citation>
    <scope>NUCLEOTIDE SEQUENCE [LARGE SCALE GENOMIC DNA]</scope>
    <source>
        <strain evidence="17 18">CECT 8075</strain>
    </source>
</reference>
<evidence type="ECO:0000256" key="9">
    <source>
        <dbReference type="ARBA" id="ARBA00023012"/>
    </source>
</evidence>
<dbReference type="PROSITE" id="PS50110">
    <property type="entry name" value="RESPONSE_REGULATORY"/>
    <property type="match status" value="1"/>
</dbReference>
<evidence type="ECO:0000313" key="18">
    <source>
        <dbReference type="Proteomes" id="UP000536179"/>
    </source>
</evidence>
<keyword evidence="8" id="KW-0067">ATP-binding</keyword>
<evidence type="ECO:0000256" key="11">
    <source>
        <dbReference type="ARBA" id="ARBA00023306"/>
    </source>
</evidence>
<dbReference type="CDD" id="cd00130">
    <property type="entry name" value="PAS"/>
    <property type="match status" value="1"/>
</dbReference>
<sequence length="830" mass="93725">MQEFFEKFFDTSDFPARWYCGHWSEFLGWLHIVSDIAIGAAYFGIPLSLIYFVRTRKDVILPRIIYLFAAFIVACGVTHMIEAVIFWNPIYRVSALAKFFTAIVSWVTLGVIVKNLPHVMKLPSLTATIQRLENEVEQRTITERQLLAANARHQALIEGTRSIVWTASSEGKFTTPQASWERYTGQSWEELKDFGWVDVIHEEDRDELLRKWNQAATTLTKYQATGRIWNHAAQAWHQFVAEAVPVFDSDGGVIEWVGTISDIEGQRQAEVNLGIARTELVKQKRELELIYQSAPVGMSLIDRDYRFLRINDTLAKINGVAREDHIGRTAEEFLNGFQDQIKPHYDRVFRTGEPVVDVEIVGTHPTSGERRTWLASYYPLDLNGESGTTVTAVSAIVQDITQRKEQEVRLRESEQMALAANQSKSEFLANMSHEIRTPMAAILGYADVLLGHLNDPDNRNCVLIMKRNGEHLLELINDILDLSRIEAGKLDVDVEPTALPQLVADIQSLMAVRAEEKKVKFDVVFEGLVPKTIETDPTRLRQVLINLIGNAIKFTDEGSVRLKVKFLEDVKTPMIEFAIEDTGIGMTLEQQERLFKPFSQGDSSVTRQYGGSGLGLAISQRLVHMMDGEMDLRSVPERGSTFYVRLPIASFEDIELVKPSLVVREGEPDVPFPESPRLSCRVLVVDDRRDVRHISQHFLEKAGAKVATAEDGQQGIDAAIAARDEGQPFDLIVMDMQMPNVDGLHATAQLRSEGIQWPIIALTADAMKGDRDRCLNGGCDDYLSKPIDHMRLVSMVAKYTQEILADELTERRKERAKWLRGKISEETNGS</sequence>
<dbReference type="InterPro" id="IPR013655">
    <property type="entry name" value="PAS_fold_3"/>
</dbReference>
<dbReference type="AlphaFoldDB" id="A0A7W5DZ03"/>
<dbReference type="InterPro" id="IPR003594">
    <property type="entry name" value="HATPase_dom"/>
</dbReference>
<dbReference type="Proteomes" id="UP000536179">
    <property type="component" value="Unassembled WGS sequence"/>
</dbReference>
<dbReference type="Gene3D" id="3.30.565.10">
    <property type="entry name" value="Histidine kinase-like ATPase, C-terminal domain"/>
    <property type="match status" value="1"/>
</dbReference>
<evidence type="ECO:0000256" key="1">
    <source>
        <dbReference type="ARBA" id="ARBA00000085"/>
    </source>
</evidence>
<dbReference type="InterPro" id="IPR001789">
    <property type="entry name" value="Sig_transdc_resp-reg_receiver"/>
</dbReference>
<comment type="caution">
    <text evidence="17">The sequence shown here is derived from an EMBL/GenBank/DDBJ whole genome shotgun (WGS) entry which is preliminary data.</text>
</comment>
<dbReference type="SUPFAM" id="SSF47384">
    <property type="entry name" value="Homodimeric domain of signal transducing histidine kinase"/>
    <property type="match status" value="1"/>
</dbReference>
<dbReference type="GO" id="GO:0005886">
    <property type="term" value="C:plasma membrane"/>
    <property type="evidence" value="ECO:0007669"/>
    <property type="project" value="TreeGrafter"/>
</dbReference>
<feature type="transmembrane region" description="Helical" evidence="13">
    <location>
        <begin position="64"/>
        <end position="87"/>
    </location>
</feature>
<evidence type="ECO:0000259" key="16">
    <source>
        <dbReference type="PROSITE" id="PS50112"/>
    </source>
</evidence>
<evidence type="ECO:0000256" key="10">
    <source>
        <dbReference type="ARBA" id="ARBA00023136"/>
    </source>
</evidence>
<accession>A0A7W5DZ03</accession>
<gene>
    <name evidence="17" type="ORF">FHS27_002599</name>
</gene>
<dbReference type="InterPro" id="IPR005467">
    <property type="entry name" value="His_kinase_dom"/>
</dbReference>
<dbReference type="SMART" id="SM00388">
    <property type="entry name" value="HisKA"/>
    <property type="match status" value="1"/>
</dbReference>
<dbReference type="EMBL" id="JACHXU010000007">
    <property type="protein sequence ID" value="MBB3206787.1"/>
    <property type="molecule type" value="Genomic_DNA"/>
</dbReference>